<dbReference type="InterPro" id="IPR053967">
    <property type="entry name" value="LlgE_F_G-like_D1"/>
</dbReference>
<feature type="domain" description="Flagellar basal-body/hook protein C-terminal" evidence="7">
    <location>
        <begin position="365"/>
        <end position="411"/>
    </location>
</feature>
<dbReference type="InterPro" id="IPR037925">
    <property type="entry name" value="FlgE/F/G-like"/>
</dbReference>
<dbReference type="PANTHER" id="PTHR30435:SF1">
    <property type="entry name" value="FLAGELLAR HOOK PROTEIN FLGE"/>
    <property type="match status" value="1"/>
</dbReference>
<evidence type="ECO:0000259" key="6">
    <source>
        <dbReference type="Pfam" id="PF00460"/>
    </source>
</evidence>
<comment type="subcellular location">
    <subcellularLocation>
        <location evidence="1 5">Bacterial flagellum basal body</location>
    </subcellularLocation>
</comment>
<keyword evidence="10" id="KW-0966">Cell projection</keyword>
<evidence type="ECO:0000259" key="9">
    <source>
        <dbReference type="Pfam" id="PF22692"/>
    </source>
</evidence>
<dbReference type="Gene3D" id="2.60.98.20">
    <property type="entry name" value="Flagellar hook protein FlgE"/>
    <property type="match status" value="1"/>
</dbReference>
<dbReference type="InterPro" id="IPR010930">
    <property type="entry name" value="Flg_bb/hook_C_dom"/>
</dbReference>
<dbReference type="Pfam" id="PF07559">
    <property type="entry name" value="FlgE_D2"/>
    <property type="match status" value="1"/>
</dbReference>
<evidence type="ECO:0000256" key="2">
    <source>
        <dbReference type="ARBA" id="ARBA00009677"/>
    </source>
</evidence>
<dbReference type="NCBIfam" id="NF004238">
    <property type="entry name" value="PRK05682.1-1"/>
    <property type="match status" value="1"/>
</dbReference>
<accession>A0ABT6BAQ2</accession>
<evidence type="ECO:0000256" key="5">
    <source>
        <dbReference type="RuleBase" id="RU362116"/>
    </source>
</evidence>
<evidence type="ECO:0000256" key="4">
    <source>
        <dbReference type="ARBA" id="ARBA00023143"/>
    </source>
</evidence>
<dbReference type="PROSITE" id="PS00588">
    <property type="entry name" value="FLAGELLA_BB_ROD"/>
    <property type="match status" value="1"/>
</dbReference>
<evidence type="ECO:0000256" key="3">
    <source>
        <dbReference type="ARBA" id="ARBA00019015"/>
    </source>
</evidence>
<dbReference type="InterPro" id="IPR001444">
    <property type="entry name" value="Flag_bb_rod_N"/>
</dbReference>
<evidence type="ECO:0000313" key="11">
    <source>
        <dbReference type="Proteomes" id="UP001528850"/>
    </source>
</evidence>
<keyword evidence="10" id="KW-0969">Cilium</keyword>
<sequence length="413" mass="42785">MPFDIALSGLNAASTDLEVTANNIANVNTVGYKGSRAEFSQVYSVAGENLSATAAGSGVRVTNIAQQFGDGNLTQTGNSYDFALSGEGFFTLHDGSGYSYSRAGNFHPDANGFIVNATGQRVQVYPPTPTGGFNISSLSDLQITTGSAPAKASANIGLTANLPSTATAPAVSPFDPTNAQTYTNLSTFQAYDSLGATHTVNVYYAKNATSNGWDVHMTVDGTQMKDANGNPLTQQLTFSAGGAIATPANGKLDFGPVSPNPGAQPIDLAIDVSKVTQFGDTFSTTAVTNDGYSAGKFSKIDVAKDGTVSAIYSNGATIPLGQLAIATFANNQGLRQLNDTNWVPSSESGQPIRGVANSGDVGVVQSGQLESSNTADLTAQLVNMIKAQRNYQANAQVITTDNQLTQTIINIRS</sequence>
<comment type="function">
    <text evidence="5">A flexible structure which links the flagellar filament to the drive apparatus in the basal body.</text>
</comment>
<dbReference type="Pfam" id="PF22692">
    <property type="entry name" value="LlgE_F_G_D1"/>
    <property type="match status" value="1"/>
</dbReference>
<dbReference type="InterPro" id="IPR011491">
    <property type="entry name" value="FlgE_D2"/>
</dbReference>
<evidence type="ECO:0000313" key="10">
    <source>
        <dbReference type="EMBL" id="MDF4025135.1"/>
    </source>
</evidence>
<reference evidence="10 11" key="1">
    <citation type="journal article" date="2024" name="Curr. Microbiol.">
        <title>Luteibacter sahnii sp. nov., A Novel Yellow-Colored Xanthomonadin Pigment Producing Probiotic Bacterium from Healthy Rice Seed Microbiome.</title>
        <authorList>
            <person name="Jaiswal G."/>
            <person name="Rana R."/>
            <person name="Nayak P.K."/>
            <person name="Chouhan R."/>
            <person name="Gandhi S.G."/>
            <person name="Patel H.K."/>
            <person name="Patil P.B."/>
        </authorList>
    </citation>
    <scope>NUCLEOTIDE SEQUENCE [LARGE SCALE GENOMIC DNA]</scope>
    <source>
        <strain evidence="10 11">PPL201</strain>
    </source>
</reference>
<dbReference type="InterPro" id="IPR037058">
    <property type="entry name" value="Falgellar_hook_FlgE_sf"/>
</dbReference>
<dbReference type="Pfam" id="PF06429">
    <property type="entry name" value="Flg_bbr_C"/>
    <property type="match status" value="1"/>
</dbReference>
<evidence type="ECO:0000256" key="1">
    <source>
        <dbReference type="ARBA" id="ARBA00004117"/>
    </source>
</evidence>
<organism evidence="10 11">
    <name type="scientific">Luteibacter sahnii</name>
    <dbReference type="NCBI Taxonomy" id="3021977"/>
    <lineage>
        <taxon>Bacteria</taxon>
        <taxon>Pseudomonadati</taxon>
        <taxon>Pseudomonadota</taxon>
        <taxon>Gammaproteobacteria</taxon>
        <taxon>Lysobacterales</taxon>
        <taxon>Rhodanobacteraceae</taxon>
        <taxon>Luteibacter</taxon>
    </lineage>
</organism>
<dbReference type="EMBL" id="JARJJS010000002">
    <property type="protein sequence ID" value="MDF4025135.1"/>
    <property type="molecule type" value="Genomic_DNA"/>
</dbReference>
<feature type="domain" description="Flagellar hook protein FlgE/F/G-like D1" evidence="9">
    <location>
        <begin position="83"/>
        <end position="134"/>
    </location>
</feature>
<dbReference type="InterPro" id="IPR020013">
    <property type="entry name" value="Flagellar_FlgE/F/G"/>
</dbReference>
<dbReference type="Proteomes" id="UP001528850">
    <property type="component" value="Unassembled WGS sequence"/>
</dbReference>
<dbReference type="NCBIfam" id="TIGR03506">
    <property type="entry name" value="FlgEFG_subfam"/>
    <property type="match status" value="1"/>
</dbReference>
<evidence type="ECO:0000259" key="8">
    <source>
        <dbReference type="Pfam" id="PF07559"/>
    </source>
</evidence>
<feature type="domain" description="Flagellar basal body rod protein N-terminal" evidence="6">
    <location>
        <begin position="4"/>
        <end position="33"/>
    </location>
</feature>
<dbReference type="PANTHER" id="PTHR30435">
    <property type="entry name" value="FLAGELLAR PROTEIN"/>
    <property type="match status" value="1"/>
</dbReference>
<dbReference type="InterPro" id="IPR019776">
    <property type="entry name" value="Flagellar_basal_body_rod_CS"/>
</dbReference>
<comment type="similarity">
    <text evidence="2 5">Belongs to the flagella basal body rod proteins family.</text>
</comment>
<proteinExistence type="inferred from homology"/>
<evidence type="ECO:0000259" key="7">
    <source>
        <dbReference type="Pfam" id="PF06429"/>
    </source>
</evidence>
<comment type="caution">
    <text evidence="10">The sequence shown here is derived from an EMBL/GenBank/DDBJ whole genome shotgun (WGS) entry which is preliminary data.</text>
</comment>
<protein>
    <recommendedName>
        <fullName evidence="3 5">Flagellar hook protein FlgE</fullName>
    </recommendedName>
</protein>
<feature type="domain" description="Flagellar hook protein FlgE D2" evidence="8">
    <location>
        <begin position="161"/>
        <end position="292"/>
    </location>
</feature>
<name>A0ABT6BAQ2_9GAMM</name>
<keyword evidence="4 5" id="KW-0975">Bacterial flagellum</keyword>
<gene>
    <name evidence="10" type="primary">flgE</name>
    <name evidence="10" type="ORF">P3W24_09190</name>
</gene>
<keyword evidence="10" id="KW-0282">Flagellum</keyword>
<keyword evidence="11" id="KW-1185">Reference proteome</keyword>
<dbReference type="SUPFAM" id="SSF117143">
    <property type="entry name" value="Flagellar hook protein flgE"/>
    <property type="match status" value="1"/>
</dbReference>
<dbReference type="Pfam" id="PF00460">
    <property type="entry name" value="Flg_bb_rod"/>
    <property type="match status" value="1"/>
</dbReference>